<dbReference type="Gene3D" id="3.90.78.10">
    <property type="entry name" value="UDP-N-acetylenolpyruvoylglucosamine reductase, C-terminal domain"/>
    <property type="match status" value="1"/>
</dbReference>
<evidence type="ECO:0000256" key="14">
    <source>
        <dbReference type="ARBA" id="ARBA00023002"/>
    </source>
</evidence>
<dbReference type="Pfam" id="PF02873">
    <property type="entry name" value="MurB_C"/>
    <property type="match status" value="1"/>
</dbReference>
<dbReference type="Gene3D" id="3.30.465.10">
    <property type="match status" value="1"/>
</dbReference>
<dbReference type="InterPro" id="IPR036635">
    <property type="entry name" value="MurB_C_sf"/>
</dbReference>
<dbReference type="InterPro" id="IPR003170">
    <property type="entry name" value="MurB"/>
</dbReference>
<dbReference type="InterPro" id="IPR016166">
    <property type="entry name" value="FAD-bd_PCMH"/>
</dbReference>
<evidence type="ECO:0000256" key="7">
    <source>
        <dbReference type="ARBA" id="ARBA00022490"/>
    </source>
</evidence>
<evidence type="ECO:0000256" key="4">
    <source>
        <dbReference type="ARBA" id="ARBA00004752"/>
    </source>
</evidence>
<comment type="pathway">
    <text evidence="4 19">Cell wall biogenesis; peptidoglycan biosynthesis.</text>
</comment>
<keyword evidence="15 19" id="KW-0131">Cell cycle</keyword>
<evidence type="ECO:0000256" key="10">
    <source>
        <dbReference type="ARBA" id="ARBA00022827"/>
    </source>
</evidence>
<keyword evidence="12 19" id="KW-0133">Cell shape</keyword>
<proteinExistence type="inferred from homology"/>
<dbReference type="InterPro" id="IPR006094">
    <property type="entry name" value="Oxid_FAD_bind_N"/>
</dbReference>
<evidence type="ECO:0000259" key="20">
    <source>
        <dbReference type="PROSITE" id="PS51387"/>
    </source>
</evidence>
<dbReference type="InterPro" id="IPR036318">
    <property type="entry name" value="FAD-bd_PCMH-like_sf"/>
</dbReference>
<dbReference type="STRING" id="908615.SAMN05421540_104213"/>
<dbReference type="PANTHER" id="PTHR21071">
    <property type="entry name" value="UDP-N-ACETYLENOLPYRUVOYLGLUCOSAMINE REDUCTASE"/>
    <property type="match status" value="1"/>
</dbReference>
<evidence type="ECO:0000256" key="9">
    <source>
        <dbReference type="ARBA" id="ARBA00022630"/>
    </source>
</evidence>
<keyword evidence="11 19" id="KW-0521">NADP</keyword>
<keyword evidence="13 19" id="KW-0573">Peptidoglycan synthesis</keyword>
<evidence type="ECO:0000256" key="1">
    <source>
        <dbReference type="ARBA" id="ARBA00001974"/>
    </source>
</evidence>
<evidence type="ECO:0000256" key="19">
    <source>
        <dbReference type="HAMAP-Rule" id="MF_00037"/>
    </source>
</evidence>
<dbReference type="SUPFAM" id="SSF56176">
    <property type="entry name" value="FAD-binding/transporter-associated domain-like"/>
    <property type="match status" value="1"/>
</dbReference>
<dbReference type="HAMAP" id="MF_00037">
    <property type="entry name" value="MurB"/>
    <property type="match status" value="1"/>
</dbReference>
<dbReference type="EC" id="1.3.1.98" evidence="5 19"/>
<evidence type="ECO:0000256" key="15">
    <source>
        <dbReference type="ARBA" id="ARBA00023306"/>
    </source>
</evidence>
<evidence type="ECO:0000313" key="22">
    <source>
        <dbReference type="Proteomes" id="UP000198820"/>
    </source>
</evidence>
<evidence type="ECO:0000313" key="21">
    <source>
        <dbReference type="EMBL" id="SEA27315.1"/>
    </source>
</evidence>
<dbReference type="EMBL" id="FNQF01000004">
    <property type="protein sequence ID" value="SEA27315.1"/>
    <property type="molecule type" value="Genomic_DNA"/>
</dbReference>
<evidence type="ECO:0000256" key="17">
    <source>
        <dbReference type="ARBA" id="ARBA00031026"/>
    </source>
</evidence>
<comment type="catalytic activity">
    <reaction evidence="18 19">
        <text>UDP-N-acetyl-alpha-D-muramate + NADP(+) = UDP-N-acetyl-3-O-(1-carboxyvinyl)-alpha-D-glucosamine + NADPH + H(+)</text>
        <dbReference type="Rhea" id="RHEA:12248"/>
        <dbReference type="ChEBI" id="CHEBI:15378"/>
        <dbReference type="ChEBI" id="CHEBI:57783"/>
        <dbReference type="ChEBI" id="CHEBI:58349"/>
        <dbReference type="ChEBI" id="CHEBI:68483"/>
        <dbReference type="ChEBI" id="CHEBI:70757"/>
        <dbReference type="EC" id="1.3.1.98"/>
    </reaction>
</comment>
<dbReference type="GO" id="GO:0009252">
    <property type="term" value="P:peptidoglycan biosynthetic process"/>
    <property type="evidence" value="ECO:0007669"/>
    <property type="project" value="UniProtKB-UniRule"/>
</dbReference>
<protein>
    <recommendedName>
        <fullName evidence="6 19">UDP-N-acetylenolpyruvoylglucosamine reductase</fullName>
        <ecNumber evidence="5 19">1.3.1.98</ecNumber>
    </recommendedName>
    <alternativeName>
        <fullName evidence="17 19">UDP-N-acetylmuramate dehydrogenase</fullName>
    </alternativeName>
</protein>
<dbReference type="NCBIfam" id="NF010478">
    <property type="entry name" value="PRK13903.1"/>
    <property type="match status" value="1"/>
</dbReference>
<evidence type="ECO:0000256" key="18">
    <source>
        <dbReference type="ARBA" id="ARBA00048914"/>
    </source>
</evidence>
<evidence type="ECO:0000256" key="6">
    <source>
        <dbReference type="ARBA" id="ARBA00015188"/>
    </source>
</evidence>
<dbReference type="GO" id="GO:0071555">
    <property type="term" value="P:cell wall organization"/>
    <property type="evidence" value="ECO:0007669"/>
    <property type="project" value="UniProtKB-KW"/>
</dbReference>
<dbReference type="InterPro" id="IPR016169">
    <property type="entry name" value="FAD-bd_PCMH_sub2"/>
</dbReference>
<evidence type="ECO:0000256" key="2">
    <source>
        <dbReference type="ARBA" id="ARBA00003921"/>
    </source>
</evidence>
<dbReference type="InterPro" id="IPR016167">
    <property type="entry name" value="FAD-bd_PCMH_sub1"/>
</dbReference>
<dbReference type="SUPFAM" id="SSF56194">
    <property type="entry name" value="Uridine diphospho-N-Acetylenolpyruvylglucosamine reductase, MurB, C-terminal domain"/>
    <property type="match status" value="1"/>
</dbReference>
<keyword evidence="16 19" id="KW-0961">Cell wall biogenesis/degradation</keyword>
<dbReference type="NCBIfam" id="TIGR00179">
    <property type="entry name" value="murB"/>
    <property type="match status" value="1"/>
</dbReference>
<dbReference type="GO" id="GO:0071949">
    <property type="term" value="F:FAD binding"/>
    <property type="evidence" value="ECO:0007669"/>
    <property type="project" value="InterPro"/>
</dbReference>
<dbReference type="Gene3D" id="3.30.43.10">
    <property type="entry name" value="Uridine Diphospho-n-acetylenolpyruvylglucosamine Reductase, domain 2"/>
    <property type="match status" value="1"/>
</dbReference>
<feature type="active site" evidence="19">
    <location>
        <position position="333"/>
    </location>
</feature>
<comment type="subcellular location">
    <subcellularLocation>
        <location evidence="3 19">Cytoplasm</location>
    </subcellularLocation>
</comment>
<dbReference type="GO" id="GO:0008762">
    <property type="term" value="F:UDP-N-acetylmuramate dehydrogenase activity"/>
    <property type="evidence" value="ECO:0007669"/>
    <property type="project" value="UniProtKB-UniRule"/>
</dbReference>
<accession>A0A1H3ZUL4</accession>
<feature type="domain" description="FAD-binding PCMH-type" evidence="20">
    <location>
        <begin position="18"/>
        <end position="187"/>
    </location>
</feature>
<dbReference type="PANTHER" id="PTHR21071:SF4">
    <property type="entry name" value="UDP-N-ACETYLENOLPYRUVOYLGLUCOSAMINE REDUCTASE"/>
    <property type="match status" value="1"/>
</dbReference>
<sequence>MIKIIKNKSLKELNTFGINVLAEQYISISKEEELQEVLRRIYASEIFILGGGSNMLLTKNIDKTVVHINLKGIEILEETDDYIDLKVAAGENWHQFVMFCVNHDYGGLENLSLIPGYVGTSPIQNIGAYGVELKDHFLSCRAIHRQTSDFKTFTAEDCEFGYRQSIFKNKLKDQYIITSVNFRLSKKNHKQTLDYGAIKETLASRAISSPTIKDISDAVITIRSSKLPNPNELGNSGSFFKNPVISAEKFKKLSEKESLRYYELPDGTFKIPAGWLIDQVGLKGYRDEDAGVHKNQALVLVNHGNATGEDILNLSKFVQSKVKERFNIELQPEVNIF</sequence>
<dbReference type="GO" id="GO:0005829">
    <property type="term" value="C:cytosol"/>
    <property type="evidence" value="ECO:0007669"/>
    <property type="project" value="TreeGrafter"/>
</dbReference>
<name>A0A1H3ZUL4_9FLAO</name>
<comment type="similarity">
    <text evidence="19">Belongs to the MurB family.</text>
</comment>
<evidence type="ECO:0000256" key="13">
    <source>
        <dbReference type="ARBA" id="ARBA00022984"/>
    </source>
</evidence>
<reference evidence="21 22" key="1">
    <citation type="submission" date="2016-10" db="EMBL/GenBank/DDBJ databases">
        <authorList>
            <person name="de Groot N.N."/>
        </authorList>
    </citation>
    <scope>NUCLEOTIDE SEQUENCE [LARGE SCALE GENOMIC DNA]</scope>
    <source>
        <strain evidence="21 22">DSM 23581</strain>
    </source>
</reference>
<evidence type="ECO:0000256" key="3">
    <source>
        <dbReference type="ARBA" id="ARBA00004496"/>
    </source>
</evidence>
<comment type="cofactor">
    <cofactor evidence="1 19">
        <name>FAD</name>
        <dbReference type="ChEBI" id="CHEBI:57692"/>
    </cofactor>
</comment>
<organism evidence="21 22">
    <name type="scientific">Psychroflexus halocasei</name>
    <dbReference type="NCBI Taxonomy" id="908615"/>
    <lineage>
        <taxon>Bacteria</taxon>
        <taxon>Pseudomonadati</taxon>
        <taxon>Bacteroidota</taxon>
        <taxon>Flavobacteriia</taxon>
        <taxon>Flavobacteriales</taxon>
        <taxon>Flavobacteriaceae</taxon>
        <taxon>Psychroflexus</taxon>
    </lineage>
</organism>
<dbReference type="Proteomes" id="UP000198820">
    <property type="component" value="Unassembled WGS sequence"/>
</dbReference>
<dbReference type="AlphaFoldDB" id="A0A1H3ZUL4"/>
<dbReference type="NCBIfam" id="NF000755">
    <property type="entry name" value="PRK00046.1"/>
    <property type="match status" value="1"/>
</dbReference>
<keyword evidence="7 19" id="KW-0963">Cytoplasm</keyword>
<feature type="active site" evidence="19">
    <location>
        <position position="163"/>
    </location>
</feature>
<keyword evidence="14 19" id="KW-0560">Oxidoreductase</keyword>
<evidence type="ECO:0000256" key="11">
    <source>
        <dbReference type="ARBA" id="ARBA00022857"/>
    </source>
</evidence>
<evidence type="ECO:0000256" key="5">
    <source>
        <dbReference type="ARBA" id="ARBA00012518"/>
    </source>
</evidence>
<keyword evidence="22" id="KW-1185">Reference proteome</keyword>
<dbReference type="GO" id="GO:0008360">
    <property type="term" value="P:regulation of cell shape"/>
    <property type="evidence" value="ECO:0007669"/>
    <property type="project" value="UniProtKB-KW"/>
</dbReference>
<evidence type="ECO:0000256" key="8">
    <source>
        <dbReference type="ARBA" id="ARBA00022618"/>
    </source>
</evidence>
<feature type="active site" description="Proton donor" evidence="19">
    <location>
        <position position="238"/>
    </location>
</feature>
<keyword evidence="9 19" id="KW-0285">Flavoprotein</keyword>
<keyword evidence="8 19" id="KW-0132">Cell division</keyword>
<dbReference type="UniPathway" id="UPA00219"/>
<dbReference type="Pfam" id="PF01565">
    <property type="entry name" value="FAD_binding_4"/>
    <property type="match status" value="1"/>
</dbReference>
<evidence type="ECO:0000256" key="12">
    <source>
        <dbReference type="ARBA" id="ARBA00022960"/>
    </source>
</evidence>
<dbReference type="GO" id="GO:0051301">
    <property type="term" value="P:cell division"/>
    <property type="evidence" value="ECO:0007669"/>
    <property type="project" value="UniProtKB-KW"/>
</dbReference>
<keyword evidence="10 19" id="KW-0274">FAD</keyword>
<gene>
    <name evidence="19" type="primary">murB</name>
    <name evidence="21" type="ORF">SAMN05421540_104213</name>
</gene>
<evidence type="ECO:0000256" key="16">
    <source>
        <dbReference type="ARBA" id="ARBA00023316"/>
    </source>
</evidence>
<dbReference type="PROSITE" id="PS51387">
    <property type="entry name" value="FAD_PCMH"/>
    <property type="match status" value="1"/>
</dbReference>
<dbReference type="InterPro" id="IPR011601">
    <property type="entry name" value="MurB_C"/>
</dbReference>
<comment type="function">
    <text evidence="2 19">Cell wall formation.</text>
</comment>